<evidence type="ECO:0000313" key="9">
    <source>
        <dbReference type="Proteomes" id="UP000503336"/>
    </source>
</evidence>
<keyword evidence="1" id="KW-0813">Transport</keyword>
<evidence type="ECO:0000256" key="6">
    <source>
        <dbReference type="ARBA" id="ARBA00023136"/>
    </source>
</evidence>
<evidence type="ECO:0000256" key="5">
    <source>
        <dbReference type="ARBA" id="ARBA00022967"/>
    </source>
</evidence>
<keyword evidence="9" id="KW-1185">Reference proteome</keyword>
<dbReference type="SUPFAM" id="SSF52540">
    <property type="entry name" value="P-loop containing nucleoside triphosphate hydrolases"/>
    <property type="match status" value="1"/>
</dbReference>
<evidence type="ECO:0000256" key="1">
    <source>
        <dbReference type="ARBA" id="ARBA00022448"/>
    </source>
</evidence>
<accession>A0A7L5BZ85</accession>
<dbReference type="PANTHER" id="PTHR43499">
    <property type="entry name" value="ABC TRANSPORTER I FAMILY MEMBER 1"/>
    <property type="match status" value="1"/>
</dbReference>
<protein>
    <submittedName>
        <fullName evidence="8">Heme ABC exporter ATP-binding protein CcmA</fullName>
    </submittedName>
</protein>
<keyword evidence="4 8" id="KW-0067">ATP-binding</keyword>
<dbReference type="GO" id="GO:0016887">
    <property type="term" value="F:ATP hydrolysis activity"/>
    <property type="evidence" value="ECO:0007669"/>
    <property type="project" value="InterPro"/>
</dbReference>
<evidence type="ECO:0000259" key="7">
    <source>
        <dbReference type="PROSITE" id="PS50893"/>
    </source>
</evidence>
<dbReference type="Proteomes" id="UP000503336">
    <property type="component" value="Chromosome"/>
</dbReference>
<dbReference type="KEGG" id="hdh:G5B40_13655"/>
<reference evidence="8 9" key="1">
    <citation type="submission" date="2020-02" db="EMBL/GenBank/DDBJ databases">
        <title>complete genome sequence of Rhodobacteraceae bacterium.</title>
        <authorList>
            <person name="Park J."/>
            <person name="Kim Y.-S."/>
            <person name="Kim K.-H."/>
        </authorList>
    </citation>
    <scope>NUCLEOTIDE SEQUENCE [LARGE SCALE GENOMIC DNA]</scope>
    <source>
        <strain evidence="8 9">RR4-56</strain>
    </source>
</reference>
<dbReference type="EMBL" id="CP049056">
    <property type="protein sequence ID" value="QIE56413.1"/>
    <property type="molecule type" value="Genomic_DNA"/>
</dbReference>
<keyword evidence="5" id="KW-1278">Translocase</keyword>
<keyword evidence="3" id="KW-0201">Cytochrome c-type biogenesis</keyword>
<dbReference type="InterPro" id="IPR003593">
    <property type="entry name" value="AAA+_ATPase"/>
</dbReference>
<keyword evidence="2" id="KW-0547">Nucleotide-binding</keyword>
<feature type="domain" description="ABC transporter" evidence="7">
    <location>
        <begin position="3"/>
        <end position="212"/>
    </location>
</feature>
<evidence type="ECO:0000256" key="2">
    <source>
        <dbReference type="ARBA" id="ARBA00022741"/>
    </source>
</evidence>
<dbReference type="SMART" id="SM00382">
    <property type="entry name" value="AAA"/>
    <property type="match status" value="1"/>
</dbReference>
<dbReference type="AlphaFoldDB" id="A0A7L5BZ85"/>
<dbReference type="GO" id="GO:0005524">
    <property type="term" value="F:ATP binding"/>
    <property type="evidence" value="ECO:0007669"/>
    <property type="project" value="UniProtKB-KW"/>
</dbReference>
<evidence type="ECO:0000313" key="8">
    <source>
        <dbReference type="EMBL" id="QIE56413.1"/>
    </source>
</evidence>
<dbReference type="PANTHER" id="PTHR43499:SF1">
    <property type="entry name" value="ABC TRANSPORTER I FAMILY MEMBER 1"/>
    <property type="match status" value="1"/>
</dbReference>
<dbReference type="PROSITE" id="PS00211">
    <property type="entry name" value="ABC_TRANSPORTER_1"/>
    <property type="match status" value="1"/>
</dbReference>
<dbReference type="InterPro" id="IPR017871">
    <property type="entry name" value="ABC_transporter-like_CS"/>
</dbReference>
<keyword evidence="6" id="KW-0472">Membrane</keyword>
<dbReference type="GO" id="GO:0022857">
    <property type="term" value="F:transmembrane transporter activity"/>
    <property type="evidence" value="ECO:0007669"/>
    <property type="project" value="InterPro"/>
</dbReference>
<organism evidence="8 9">
    <name type="scientific">Pikeienuella piscinae</name>
    <dbReference type="NCBI Taxonomy" id="2748098"/>
    <lineage>
        <taxon>Bacteria</taxon>
        <taxon>Pseudomonadati</taxon>
        <taxon>Pseudomonadota</taxon>
        <taxon>Alphaproteobacteria</taxon>
        <taxon>Rhodobacterales</taxon>
        <taxon>Paracoccaceae</taxon>
        <taxon>Pikeienuella</taxon>
    </lineage>
</organism>
<proteinExistence type="predicted"/>
<gene>
    <name evidence="8" type="primary">ccmA</name>
    <name evidence="8" type="ORF">G5B40_13655</name>
</gene>
<name>A0A7L5BZ85_9RHOB</name>
<dbReference type="NCBIfam" id="TIGR01189">
    <property type="entry name" value="ccmA"/>
    <property type="match status" value="1"/>
</dbReference>
<dbReference type="InterPro" id="IPR027417">
    <property type="entry name" value="P-loop_NTPase"/>
</dbReference>
<evidence type="ECO:0000256" key="3">
    <source>
        <dbReference type="ARBA" id="ARBA00022748"/>
    </source>
</evidence>
<dbReference type="GO" id="GO:0017004">
    <property type="term" value="P:cytochrome complex assembly"/>
    <property type="evidence" value="ECO:0007669"/>
    <property type="project" value="UniProtKB-KW"/>
</dbReference>
<dbReference type="Gene3D" id="3.40.50.300">
    <property type="entry name" value="P-loop containing nucleotide triphosphate hydrolases"/>
    <property type="match status" value="1"/>
</dbReference>
<sequence>MALIAEDLAVERGGRLALAAPDFRIEAGEAALVAGPNGAGKSTLLRALAGLSPLKRGRVMFEGAADVAAHVAYAGHLDAVKPALSVRANLRAWAAIYRSGGDVDDALARLGLAHIADEPAAFCSAGQKRRLGLARLLVAGRRIWLLDEPTVSLDAASVAALSERIAAHCRAGGIAVVATHVEFGLPKGPRIELTAPEVGADAVGDPFLAGAWA</sequence>
<dbReference type="InterPro" id="IPR005895">
    <property type="entry name" value="ABC_transptr_haem_export_CcmA"/>
</dbReference>
<dbReference type="Pfam" id="PF00005">
    <property type="entry name" value="ABC_tran"/>
    <property type="match status" value="1"/>
</dbReference>
<dbReference type="RefSeq" id="WP_165099627.1">
    <property type="nucleotide sequence ID" value="NZ_CP049056.1"/>
</dbReference>
<dbReference type="PROSITE" id="PS50893">
    <property type="entry name" value="ABC_TRANSPORTER_2"/>
    <property type="match status" value="1"/>
</dbReference>
<evidence type="ECO:0000256" key="4">
    <source>
        <dbReference type="ARBA" id="ARBA00022840"/>
    </source>
</evidence>
<dbReference type="InterPro" id="IPR003439">
    <property type="entry name" value="ABC_transporter-like_ATP-bd"/>
</dbReference>